<feature type="region of interest" description="Disordered" evidence="1">
    <location>
        <begin position="413"/>
        <end position="442"/>
    </location>
</feature>
<dbReference type="RefSeq" id="XP_022655586.1">
    <property type="nucleotide sequence ID" value="XM_022799851.1"/>
</dbReference>
<keyword evidence="3" id="KW-1185">Reference proteome</keyword>
<feature type="compositionally biased region" description="Pro residues" evidence="1">
    <location>
        <begin position="637"/>
        <end position="647"/>
    </location>
</feature>
<feature type="region of interest" description="Disordered" evidence="1">
    <location>
        <begin position="174"/>
        <end position="193"/>
    </location>
</feature>
<dbReference type="RefSeq" id="XP_022655585.1">
    <property type="nucleotide sequence ID" value="XM_022799850.1"/>
</dbReference>
<dbReference type="EnsemblMetazoa" id="XM_022799849">
    <property type="protein sequence ID" value="XP_022655584"/>
    <property type="gene ID" value="LOC111248090"/>
</dbReference>
<feature type="compositionally biased region" description="Polar residues" evidence="1">
    <location>
        <begin position="362"/>
        <end position="376"/>
    </location>
</feature>
<dbReference type="KEGG" id="vde:111248090"/>
<feature type="region of interest" description="Disordered" evidence="1">
    <location>
        <begin position="724"/>
        <end position="774"/>
    </location>
</feature>
<dbReference type="RefSeq" id="XP_022655587.1">
    <property type="nucleotide sequence ID" value="XM_022799852.1"/>
</dbReference>
<sequence length="774" mass="80085">MSPPAPAKAPSFAATPPSNKNPVSTSPLPTQPEKESSAHAKLSDVPTDGSVIPRAVLSGPKPAVAPETPSPESANEQQAAAGLKAVVSPAVCLARTVELLATPVQTSAHSLAVFSNTTVNSNAVSASPRPLMTEHTHPPLVVTLTATQSVSASPTPSEIPACILSAFDRAQILSQRSSPQSERSSLASLEEASVPSGILSPNLTVSLKAPDQVSPAKKSAEPVQSAEVHISVPLGSGQVTQERGKIPVAPPVQSEAFEGSSPNSARTLPSPGTPSPILDPAALLMADPAALTSVPLKEGFISLKDLTTPENVPPALEKLVAVPEKVVSVSKGVKPAYTTTAPVSKIRPASLAKGFVPPPSVSGETVSAPAQSSHNAKSPEPVSVKDLLVSSKPVSAPPIPPGGLAQAKLPQVPVPAQSNSTSSASNLKGPSDTPKLPSDIDLSLLDSSTSKKMPLPLFTPLGVLGSENLSLEPASDPVKAKAALPQIQRRLKFVQPDVAEADSDKNEPPDPVVPSPKLRVRKGRGRPGDGKARNLHTKARDVQTKNRIAQKQARFFQNKAKGLRTKGRPVQTKARLRQVRTRALQTKGRGLQGKAREVPLKAHPSPSPQKPQPSSSDDASEATEAPDVTPEITPSPVVSPPVSPEIPPTALQECQKDMANVSAQSPPEFSKALPAIPEASQISKATEIRSPELSQLRSTSETSEIPQAALGAFSNVNRAPSAALKVPQNISQGPVEGSPAKVPPEDPRLSPVPVSGSASRASEENPESKSGSSV</sequence>
<protein>
    <submittedName>
        <fullName evidence="2">Uncharacterized protein</fullName>
    </submittedName>
</protein>
<feature type="region of interest" description="Disordered" evidence="1">
    <location>
        <begin position="682"/>
        <end position="702"/>
    </location>
</feature>
<feature type="compositionally biased region" description="Low complexity" evidence="1">
    <location>
        <begin position="612"/>
        <end position="636"/>
    </location>
</feature>
<dbReference type="RefSeq" id="XP_022655584.1">
    <property type="nucleotide sequence ID" value="XM_022799849.1"/>
</dbReference>
<dbReference type="InParanoid" id="A0A7M7JTW2"/>
<proteinExistence type="predicted"/>
<feature type="region of interest" description="Disordered" evidence="1">
    <location>
        <begin position="252"/>
        <end position="275"/>
    </location>
</feature>
<dbReference type="Proteomes" id="UP000594260">
    <property type="component" value="Unplaced"/>
</dbReference>
<feature type="compositionally biased region" description="Polar residues" evidence="1">
    <location>
        <begin position="416"/>
        <end position="428"/>
    </location>
</feature>
<dbReference type="EnsemblMetazoa" id="XM_022799850">
    <property type="protein sequence ID" value="XP_022655585"/>
    <property type="gene ID" value="LOC111248090"/>
</dbReference>
<feature type="region of interest" description="Disordered" evidence="1">
    <location>
        <begin position="497"/>
        <end position="669"/>
    </location>
</feature>
<dbReference type="RefSeq" id="XP_022655583.1">
    <property type="nucleotide sequence ID" value="XM_022799848.1"/>
</dbReference>
<feature type="compositionally biased region" description="Polar residues" evidence="1">
    <location>
        <begin position="692"/>
        <end position="702"/>
    </location>
</feature>
<evidence type="ECO:0000313" key="2">
    <source>
        <dbReference type="EnsemblMetazoa" id="XP_022655587"/>
    </source>
</evidence>
<dbReference type="RefSeq" id="XP_022655588.1">
    <property type="nucleotide sequence ID" value="XM_022799853.1"/>
</dbReference>
<accession>A0A7M7JTW2</accession>
<dbReference type="EnsemblMetazoa" id="XM_022799848">
    <property type="protein sequence ID" value="XP_022655583"/>
    <property type="gene ID" value="LOC111248090"/>
</dbReference>
<evidence type="ECO:0000256" key="1">
    <source>
        <dbReference type="SAM" id="MobiDB-lite"/>
    </source>
</evidence>
<dbReference type="GeneID" id="111248090"/>
<dbReference type="OMA" id="LMTEHTH"/>
<dbReference type="AlphaFoldDB" id="A0A7M7JTW2"/>
<feature type="compositionally biased region" description="Basic and acidic residues" evidence="1">
    <location>
        <begin position="526"/>
        <end position="544"/>
    </location>
</feature>
<feature type="region of interest" description="Disordered" evidence="1">
    <location>
        <begin position="359"/>
        <end position="382"/>
    </location>
</feature>
<dbReference type="EnsemblMetazoa" id="XM_022799853">
    <property type="protein sequence ID" value="XP_022655588"/>
    <property type="gene ID" value="LOC111248090"/>
</dbReference>
<feature type="region of interest" description="Disordered" evidence="1">
    <location>
        <begin position="1"/>
        <end position="77"/>
    </location>
</feature>
<reference evidence="2" key="1">
    <citation type="submission" date="2021-01" db="UniProtKB">
        <authorList>
            <consortium name="EnsemblMetazoa"/>
        </authorList>
    </citation>
    <scope>IDENTIFICATION</scope>
</reference>
<dbReference type="EnsemblMetazoa" id="XM_022799851">
    <property type="protein sequence ID" value="XP_022655586"/>
    <property type="gene ID" value="LOC111248090"/>
</dbReference>
<feature type="compositionally biased region" description="Basic and acidic residues" evidence="1">
    <location>
        <begin position="32"/>
        <end position="42"/>
    </location>
</feature>
<organism evidence="2 3">
    <name type="scientific">Varroa destructor</name>
    <name type="common">Honeybee mite</name>
    <dbReference type="NCBI Taxonomy" id="109461"/>
    <lineage>
        <taxon>Eukaryota</taxon>
        <taxon>Metazoa</taxon>
        <taxon>Ecdysozoa</taxon>
        <taxon>Arthropoda</taxon>
        <taxon>Chelicerata</taxon>
        <taxon>Arachnida</taxon>
        <taxon>Acari</taxon>
        <taxon>Parasitiformes</taxon>
        <taxon>Mesostigmata</taxon>
        <taxon>Gamasina</taxon>
        <taxon>Dermanyssoidea</taxon>
        <taxon>Varroidae</taxon>
        <taxon>Varroa</taxon>
    </lineage>
</organism>
<feature type="compositionally biased region" description="Low complexity" evidence="1">
    <location>
        <begin position="8"/>
        <end position="18"/>
    </location>
</feature>
<name>A0A7M7JTW2_VARDE</name>
<evidence type="ECO:0000313" key="3">
    <source>
        <dbReference type="Proteomes" id="UP000594260"/>
    </source>
</evidence>
<dbReference type="EnsemblMetazoa" id="XM_022799852">
    <property type="protein sequence ID" value="XP_022655587"/>
    <property type="gene ID" value="LOC111248090"/>
</dbReference>